<reference evidence="2 3" key="1">
    <citation type="submission" date="2015-09" db="EMBL/GenBank/DDBJ databases">
        <title>Genome announcement of multiple Pseudomonas syringae strains.</title>
        <authorList>
            <person name="Thakur S."/>
            <person name="Wang P.W."/>
            <person name="Gong Y."/>
            <person name="Weir B.S."/>
            <person name="Guttman D.S."/>
        </authorList>
    </citation>
    <scope>NUCLEOTIDE SEQUENCE [LARGE SCALE GENOMIC DNA]</scope>
    <source>
        <strain evidence="2 3">ICMP9419</strain>
    </source>
</reference>
<name>A0A0P9SF18_PSESX</name>
<proteinExistence type="predicted"/>
<dbReference type="Proteomes" id="UP000050381">
    <property type="component" value="Unassembled WGS sequence"/>
</dbReference>
<evidence type="ECO:0000313" key="3">
    <source>
        <dbReference type="Proteomes" id="UP000050381"/>
    </source>
</evidence>
<evidence type="ECO:0000313" key="2">
    <source>
        <dbReference type="EMBL" id="KPW97088.1"/>
    </source>
</evidence>
<dbReference type="EMBL" id="LJQD01000191">
    <property type="protein sequence ID" value="KPW97088.1"/>
    <property type="molecule type" value="Genomic_DNA"/>
</dbReference>
<evidence type="ECO:0000259" key="1">
    <source>
        <dbReference type="Pfam" id="PF20613"/>
    </source>
</evidence>
<accession>A0A0P9SF18</accession>
<gene>
    <name evidence="2" type="ORF">ALO79_01716</name>
</gene>
<organism evidence="2 3">
    <name type="scientific">Pseudomonas syringae pv. castaneae</name>
    <dbReference type="NCBI Taxonomy" id="264450"/>
    <lineage>
        <taxon>Bacteria</taxon>
        <taxon>Pseudomonadati</taxon>
        <taxon>Pseudomonadota</taxon>
        <taxon>Gammaproteobacteria</taxon>
        <taxon>Pseudomonadales</taxon>
        <taxon>Pseudomonadaceae</taxon>
        <taxon>Pseudomonas</taxon>
        <taxon>Pseudomonas syringae</taxon>
    </lineage>
</organism>
<dbReference type="Pfam" id="PF20613">
    <property type="entry name" value="HipA_2"/>
    <property type="match status" value="1"/>
</dbReference>
<dbReference type="RefSeq" id="WP_310886374.1">
    <property type="nucleotide sequence ID" value="NZ_LIIH01000126.1"/>
</dbReference>
<dbReference type="PATRIC" id="fig|264450.4.peg.2074"/>
<comment type="caution">
    <text evidence="2">The sequence shown here is derived from an EMBL/GenBank/DDBJ whole genome shotgun (WGS) entry which is preliminary data.</text>
</comment>
<dbReference type="InterPro" id="IPR046748">
    <property type="entry name" value="HipA_2"/>
</dbReference>
<protein>
    <recommendedName>
        <fullName evidence="1">HipA-like kinase domain-containing protein</fullName>
    </recommendedName>
</protein>
<feature type="domain" description="HipA-like kinase" evidence="1">
    <location>
        <begin position="9"/>
        <end position="57"/>
    </location>
</feature>
<sequence>MPARVTAREIIKQSSQGVSVQPFLIRGDDNQTYFVKGLSRALAPGLTSEVLAAELGKV</sequence>
<dbReference type="AlphaFoldDB" id="A0A0P9SF18"/>